<comment type="caution">
    <text evidence="2">The sequence shown here is derived from an EMBL/GenBank/DDBJ whole genome shotgun (WGS) entry which is preliminary data.</text>
</comment>
<dbReference type="EMBL" id="CAMXCT020001247">
    <property type="protein sequence ID" value="CAL1141623.1"/>
    <property type="molecule type" value="Genomic_DNA"/>
</dbReference>
<keyword evidence="4" id="KW-1185">Reference proteome</keyword>
<evidence type="ECO:0000313" key="4">
    <source>
        <dbReference type="Proteomes" id="UP001152797"/>
    </source>
</evidence>
<reference evidence="3" key="2">
    <citation type="submission" date="2024-04" db="EMBL/GenBank/DDBJ databases">
        <authorList>
            <person name="Chen Y."/>
            <person name="Shah S."/>
            <person name="Dougan E. K."/>
            <person name="Thang M."/>
            <person name="Chan C."/>
        </authorList>
    </citation>
    <scope>NUCLEOTIDE SEQUENCE [LARGE SCALE GENOMIC DNA]</scope>
</reference>
<dbReference type="AlphaFoldDB" id="A0A9P1FTW2"/>
<sequence length="624" mass="67535">MRVIEAPAVPPGTMTAPPAPLPGPMPGVARFETNREVSRPSIVPTPWTVSEPITPGATLAAPATRTAPMPVPAAQAATAPVPMLAPMQSMQYPFMAYPPTWHDTKELAVELRTKHGGRSFRLEMLAAAGSPAEPVTVSFEELDRGTFSSQEEKIRLQIWKEQMEELSKDASIHHRGCVEALCDLLVAASEDLAELAAAECEGCWAMPSLGSEGIDLCQDSDSGAPTPVRYLHLVPLTHIHGFSYPLDDFRERAQALGRMPSCKMWLDHPSCSGHQLELRAETELLHARVLSKPMLLGGAWLEPGEQRTLRSGDILAIRVSELTANVPLMVWRLQVTDSSSAPTFGGGARLIPLHRPEDFQLAERVCLGPPPSFKLWAPQLAQTEGACAVIERQAGEHILRRPPCGELPIWANYQKLLPGSQAKLAHGTLICISSASTMCGNFRRCTFLVFQDTSGSLPRLIASPCRTAVASPNAVTMTVRETLVASGPSQPWGLTRQVPMEQMERDEKTGPEEAVCLPGSNLWGDALCEVSKGVERCSQELVADGETTETTGVASQDVLGDLAGGSLESARDWEAPDSLHSMGRMDHWEQRALEAAQSQDTSSVKRSCPSVDGEAAECTKRRYA</sequence>
<protein>
    <submittedName>
        <fullName evidence="2">Uncharacterized protein</fullName>
    </submittedName>
</protein>
<organism evidence="2">
    <name type="scientific">Cladocopium goreaui</name>
    <dbReference type="NCBI Taxonomy" id="2562237"/>
    <lineage>
        <taxon>Eukaryota</taxon>
        <taxon>Sar</taxon>
        <taxon>Alveolata</taxon>
        <taxon>Dinophyceae</taxon>
        <taxon>Suessiales</taxon>
        <taxon>Symbiodiniaceae</taxon>
        <taxon>Cladocopium</taxon>
    </lineage>
</organism>
<dbReference type="Proteomes" id="UP001152797">
    <property type="component" value="Unassembled WGS sequence"/>
</dbReference>
<dbReference type="EMBL" id="CAMXCT030001247">
    <property type="protein sequence ID" value="CAL4775560.1"/>
    <property type="molecule type" value="Genomic_DNA"/>
</dbReference>
<reference evidence="2" key="1">
    <citation type="submission" date="2022-10" db="EMBL/GenBank/DDBJ databases">
        <authorList>
            <person name="Chen Y."/>
            <person name="Dougan E. K."/>
            <person name="Chan C."/>
            <person name="Rhodes N."/>
            <person name="Thang M."/>
        </authorList>
    </citation>
    <scope>NUCLEOTIDE SEQUENCE</scope>
</reference>
<dbReference type="EMBL" id="CAMXCT010001247">
    <property type="protein sequence ID" value="CAI3988248.1"/>
    <property type="molecule type" value="Genomic_DNA"/>
</dbReference>
<feature type="region of interest" description="Disordered" evidence="1">
    <location>
        <begin position="1"/>
        <end position="23"/>
    </location>
</feature>
<evidence type="ECO:0000256" key="1">
    <source>
        <dbReference type="SAM" id="MobiDB-lite"/>
    </source>
</evidence>
<name>A0A9P1FTW2_9DINO</name>
<dbReference type="SUPFAM" id="SSF49879">
    <property type="entry name" value="SMAD/FHA domain"/>
    <property type="match status" value="1"/>
</dbReference>
<evidence type="ECO:0000313" key="2">
    <source>
        <dbReference type="EMBL" id="CAI3988248.1"/>
    </source>
</evidence>
<feature type="compositionally biased region" description="Polar residues" evidence="1">
    <location>
        <begin position="596"/>
        <end position="605"/>
    </location>
</feature>
<proteinExistence type="predicted"/>
<dbReference type="InterPro" id="IPR008984">
    <property type="entry name" value="SMAD_FHA_dom_sf"/>
</dbReference>
<feature type="region of interest" description="Disordered" evidence="1">
    <location>
        <begin position="593"/>
        <end position="624"/>
    </location>
</feature>
<gene>
    <name evidence="2" type="ORF">C1SCF055_LOCUS15449</name>
</gene>
<evidence type="ECO:0000313" key="3">
    <source>
        <dbReference type="EMBL" id="CAL1141623.1"/>
    </source>
</evidence>
<accession>A0A9P1FTW2</accession>